<dbReference type="PANTHER" id="PTHR48079:SF6">
    <property type="entry name" value="NAD(P)-BINDING DOMAIN-CONTAINING PROTEIN-RELATED"/>
    <property type="match status" value="1"/>
</dbReference>
<dbReference type="InterPro" id="IPR001509">
    <property type="entry name" value="Epimerase_deHydtase"/>
</dbReference>
<reference evidence="2 3" key="1">
    <citation type="submission" date="2014-06" db="EMBL/GenBank/DDBJ databases">
        <title>Whole Genome Sequences of Three Symbiotic Endozoicomonas Bacteria.</title>
        <authorList>
            <person name="Neave M.J."/>
            <person name="Apprill A."/>
            <person name="Voolstra C.R."/>
        </authorList>
    </citation>
    <scope>NUCLEOTIDE SEQUENCE [LARGE SCALE GENOMIC DNA]</scope>
    <source>
        <strain evidence="2 3">DSM 25634</strain>
    </source>
</reference>
<accession>A0A081NGU7</accession>
<dbReference type="Proteomes" id="UP000028073">
    <property type="component" value="Unassembled WGS sequence"/>
</dbReference>
<dbReference type="Gene3D" id="3.40.50.720">
    <property type="entry name" value="NAD(P)-binding Rossmann-like Domain"/>
    <property type="match status" value="1"/>
</dbReference>
<evidence type="ECO:0000259" key="1">
    <source>
        <dbReference type="Pfam" id="PF01370"/>
    </source>
</evidence>
<dbReference type="PANTHER" id="PTHR48079">
    <property type="entry name" value="PROTEIN YEEZ"/>
    <property type="match status" value="1"/>
</dbReference>
<organism evidence="2 3">
    <name type="scientific">Endozoicomonas numazuensis</name>
    <dbReference type="NCBI Taxonomy" id="1137799"/>
    <lineage>
        <taxon>Bacteria</taxon>
        <taxon>Pseudomonadati</taxon>
        <taxon>Pseudomonadota</taxon>
        <taxon>Gammaproteobacteria</taxon>
        <taxon>Oceanospirillales</taxon>
        <taxon>Endozoicomonadaceae</taxon>
        <taxon>Endozoicomonas</taxon>
    </lineage>
</organism>
<dbReference type="GO" id="GO:0005737">
    <property type="term" value="C:cytoplasm"/>
    <property type="evidence" value="ECO:0007669"/>
    <property type="project" value="TreeGrafter"/>
</dbReference>
<name>A0A081NGU7_9GAMM</name>
<comment type="caution">
    <text evidence="2">The sequence shown here is derived from an EMBL/GenBank/DDBJ whole genome shotgun (WGS) entry which is preliminary data.</text>
</comment>
<dbReference type="CDD" id="cd05266">
    <property type="entry name" value="SDR_a4"/>
    <property type="match status" value="1"/>
</dbReference>
<dbReference type="InterPro" id="IPR036291">
    <property type="entry name" value="NAD(P)-bd_dom_sf"/>
</dbReference>
<dbReference type="AlphaFoldDB" id="A0A081NGU7"/>
<keyword evidence="3" id="KW-1185">Reference proteome</keyword>
<dbReference type="InterPro" id="IPR051783">
    <property type="entry name" value="NAD(P)-dependent_oxidoreduct"/>
</dbReference>
<dbReference type="OrthoDB" id="9808276at2"/>
<evidence type="ECO:0000313" key="2">
    <source>
        <dbReference type="EMBL" id="KEQ17670.1"/>
    </source>
</evidence>
<proteinExistence type="predicted"/>
<dbReference type="RefSeq" id="WP_034834490.1">
    <property type="nucleotide sequence ID" value="NZ_JOKH01000002.1"/>
</dbReference>
<feature type="domain" description="NAD-dependent epimerase/dehydratase" evidence="1">
    <location>
        <begin position="6"/>
        <end position="173"/>
    </location>
</feature>
<dbReference type="SUPFAM" id="SSF51735">
    <property type="entry name" value="NAD(P)-binding Rossmann-fold domains"/>
    <property type="match status" value="1"/>
</dbReference>
<evidence type="ECO:0000313" key="3">
    <source>
        <dbReference type="Proteomes" id="UP000028073"/>
    </source>
</evidence>
<gene>
    <name evidence="2" type="ORF">GZ78_08215</name>
</gene>
<dbReference type="Pfam" id="PF01370">
    <property type="entry name" value="Epimerase"/>
    <property type="match status" value="1"/>
</dbReference>
<protein>
    <recommendedName>
        <fullName evidence="1">NAD-dependent epimerase/dehydratase domain-containing protein</fullName>
    </recommendedName>
</protein>
<dbReference type="EMBL" id="JOKH01000002">
    <property type="protein sequence ID" value="KEQ17670.1"/>
    <property type="molecule type" value="Genomic_DNA"/>
</dbReference>
<dbReference type="eggNOG" id="COG0451">
    <property type="taxonomic scope" value="Bacteria"/>
</dbReference>
<dbReference type="GO" id="GO:0004029">
    <property type="term" value="F:aldehyde dehydrogenase (NAD+) activity"/>
    <property type="evidence" value="ECO:0007669"/>
    <property type="project" value="TreeGrafter"/>
</dbReference>
<dbReference type="STRING" id="1137799.GZ78_08215"/>
<sequence length="286" mass="31895">MNKKNVLIAGCGDVGCELAQQLLDTDKYSVWGLRRNIEHLPKGVHPVQGDLSNPEQLGHWPSQIDYVVYAAASDGPGEDNYHKAYLRGLSNILSRLQAEGRRPERVLFTSSTSCYHQNDGEWVDETSPTHPSRYSGKIMLESEAVLINSPFPATVVRFGGIYGPGRNRMITRVKAGEGCGTEPVIYGNRIHRDDCSGILAHLIQRDEQKLPVDSLYLGVDHEPAPMYEVLHWLADQLNVELNDSHPAPQRGSKRCSNQRIIDTGYTFRFPNYKAGYAELISSTSSE</sequence>